<protein>
    <submittedName>
        <fullName evidence="2">Uncharacterized protein</fullName>
    </submittedName>
</protein>
<comment type="caution">
    <text evidence="2">The sequence shown here is derived from an EMBL/GenBank/DDBJ whole genome shotgun (WGS) entry which is preliminary data.</text>
</comment>
<keyword evidence="1" id="KW-1133">Transmembrane helix</keyword>
<feature type="transmembrane region" description="Helical" evidence="1">
    <location>
        <begin position="123"/>
        <end position="142"/>
    </location>
</feature>
<evidence type="ECO:0000256" key="1">
    <source>
        <dbReference type="SAM" id="Phobius"/>
    </source>
</evidence>
<evidence type="ECO:0000313" key="3">
    <source>
        <dbReference type="Proteomes" id="UP001555826"/>
    </source>
</evidence>
<accession>A0ABV3P189</accession>
<keyword evidence="1" id="KW-0472">Membrane</keyword>
<keyword evidence="3" id="KW-1185">Reference proteome</keyword>
<name>A0ABV3P189_9ACTN</name>
<sequence length="170" mass="17193">MSPTRRLLLVLVAAAVFGVVNALLDSGSAAPTRFVVAVLNSGTAWAGVAVVAGALLGRPRSAAVAGWLSGTVGLSAFYVVAARLHDLPLSAYAPRIAFWWAVALVCCAPLGFVGTLLRGPGTVGLLARLVVPVGALAEALLHPPGGPAVRWTLALLGLAGAFALVRGRAR</sequence>
<feature type="transmembrane region" description="Helical" evidence="1">
    <location>
        <begin position="96"/>
        <end position="116"/>
    </location>
</feature>
<feature type="transmembrane region" description="Helical" evidence="1">
    <location>
        <begin position="64"/>
        <end position="84"/>
    </location>
</feature>
<organism evidence="2 3">
    <name type="scientific">Kineococcus endophyticus</name>
    <dbReference type="NCBI Taxonomy" id="1181883"/>
    <lineage>
        <taxon>Bacteria</taxon>
        <taxon>Bacillati</taxon>
        <taxon>Actinomycetota</taxon>
        <taxon>Actinomycetes</taxon>
        <taxon>Kineosporiales</taxon>
        <taxon>Kineosporiaceae</taxon>
        <taxon>Kineococcus</taxon>
    </lineage>
</organism>
<dbReference type="Proteomes" id="UP001555826">
    <property type="component" value="Unassembled WGS sequence"/>
</dbReference>
<keyword evidence="1" id="KW-0812">Transmembrane</keyword>
<gene>
    <name evidence="2" type="ORF">AB1207_01340</name>
</gene>
<feature type="transmembrane region" description="Helical" evidence="1">
    <location>
        <begin position="148"/>
        <end position="165"/>
    </location>
</feature>
<proteinExistence type="predicted"/>
<reference evidence="2 3" key="1">
    <citation type="submission" date="2024-07" db="EMBL/GenBank/DDBJ databases">
        <authorList>
            <person name="Thanompreechachai J."/>
            <person name="Duangmal K."/>
        </authorList>
    </citation>
    <scope>NUCLEOTIDE SEQUENCE [LARGE SCALE GENOMIC DNA]</scope>
    <source>
        <strain evidence="2 3">KCTC 19886</strain>
    </source>
</reference>
<feature type="transmembrane region" description="Helical" evidence="1">
    <location>
        <begin position="32"/>
        <end position="57"/>
    </location>
</feature>
<dbReference type="RefSeq" id="WP_367635967.1">
    <property type="nucleotide sequence ID" value="NZ_JBFNQN010000001.1"/>
</dbReference>
<dbReference type="EMBL" id="JBFNQN010000001">
    <property type="protein sequence ID" value="MEW9263379.1"/>
    <property type="molecule type" value="Genomic_DNA"/>
</dbReference>
<evidence type="ECO:0000313" key="2">
    <source>
        <dbReference type="EMBL" id="MEW9263379.1"/>
    </source>
</evidence>